<feature type="compositionally biased region" description="Polar residues" evidence="1">
    <location>
        <begin position="1"/>
        <end position="14"/>
    </location>
</feature>
<evidence type="ECO:0000256" key="1">
    <source>
        <dbReference type="SAM" id="MobiDB-lite"/>
    </source>
</evidence>
<protein>
    <submittedName>
        <fullName evidence="2">Uncharacterized protein</fullName>
    </submittedName>
</protein>
<sequence length="278" mass="32584">MPATRSQTKPSDTNRIPDIDRTCSQGVPGPIIEWLDLDISETSPVKQMNWRNSLNEIQAFEGCRHITFACPLELAHRLWIIIQWLSETHRNDFHRTGRSTGNAKTTLYQYSDNVYSIYRVDYCIGKMIHAGFPMYPDPRQIHEIWMVYFPTYTLDSEKKRERQLPILLNFYGRDEEPSNPMSGILSHNIAWLSGKINYQGVQCQRLAWFMEWKSKEAEELYKTTVRWVREDKGKSCKPQLTLSMFIDDLKSLGMVGYETWHAHFEDIREALDNTKPPT</sequence>
<gene>
    <name evidence="2" type="ORF">N7505_011110</name>
</gene>
<keyword evidence="3" id="KW-1185">Reference proteome</keyword>
<proteinExistence type="predicted"/>
<dbReference type="Proteomes" id="UP001220256">
    <property type="component" value="Unassembled WGS sequence"/>
</dbReference>
<comment type="caution">
    <text evidence="2">The sequence shown here is derived from an EMBL/GenBank/DDBJ whole genome shotgun (WGS) entry which is preliminary data.</text>
</comment>
<organism evidence="2 3">
    <name type="scientific">Penicillium chrysogenum</name>
    <name type="common">Penicillium notatum</name>
    <dbReference type="NCBI Taxonomy" id="5076"/>
    <lineage>
        <taxon>Eukaryota</taxon>
        <taxon>Fungi</taxon>
        <taxon>Dikarya</taxon>
        <taxon>Ascomycota</taxon>
        <taxon>Pezizomycotina</taxon>
        <taxon>Eurotiomycetes</taxon>
        <taxon>Eurotiomycetidae</taxon>
        <taxon>Eurotiales</taxon>
        <taxon>Aspergillaceae</taxon>
        <taxon>Penicillium</taxon>
        <taxon>Penicillium chrysogenum species complex</taxon>
    </lineage>
</organism>
<feature type="region of interest" description="Disordered" evidence="1">
    <location>
        <begin position="1"/>
        <end position="20"/>
    </location>
</feature>
<evidence type="ECO:0000313" key="2">
    <source>
        <dbReference type="EMBL" id="KAJ5255959.1"/>
    </source>
</evidence>
<evidence type="ECO:0000313" key="3">
    <source>
        <dbReference type="Proteomes" id="UP001220256"/>
    </source>
</evidence>
<reference evidence="2 3" key="1">
    <citation type="journal article" date="2023" name="IMA Fungus">
        <title>Comparative genomic study of the Penicillium genus elucidates a diverse pangenome and 15 lateral gene transfer events.</title>
        <authorList>
            <person name="Petersen C."/>
            <person name="Sorensen T."/>
            <person name="Nielsen M.R."/>
            <person name="Sondergaard T.E."/>
            <person name="Sorensen J.L."/>
            <person name="Fitzpatrick D.A."/>
            <person name="Frisvad J.C."/>
            <person name="Nielsen K.L."/>
        </authorList>
    </citation>
    <scope>NUCLEOTIDE SEQUENCE [LARGE SCALE GENOMIC DNA]</scope>
    <source>
        <strain evidence="2 3">IBT 3361</strain>
    </source>
</reference>
<dbReference type="EMBL" id="JAPVEB010000010">
    <property type="protein sequence ID" value="KAJ5255959.1"/>
    <property type="molecule type" value="Genomic_DNA"/>
</dbReference>
<name>A0ABQ8W5M6_PENCH</name>
<accession>A0ABQ8W5M6</accession>